<feature type="chain" id="PRO_5044234229" description="C-type lectin domain-containing protein" evidence="1">
    <location>
        <begin position="20"/>
        <end position="200"/>
    </location>
</feature>
<evidence type="ECO:0000313" key="3">
    <source>
        <dbReference type="Ensembl" id="ENSELUP00000007931.3"/>
    </source>
</evidence>
<dbReference type="InterPro" id="IPR016186">
    <property type="entry name" value="C-type_lectin-like/link_sf"/>
</dbReference>
<dbReference type="FunCoup" id="A0A3P8XU07">
    <property type="interactions" value="819"/>
</dbReference>
<organism evidence="3 4">
    <name type="scientific">Esox lucius</name>
    <name type="common">Northern pike</name>
    <dbReference type="NCBI Taxonomy" id="8010"/>
    <lineage>
        <taxon>Eukaryota</taxon>
        <taxon>Metazoa</taxon>
        <taxon>Chordata</taxon>
        <taxon>Craniata</taxon>
        <taxon>Vertebrata</taxon>
        <taxon>Euteleostomi</taxon>
        <taxon>Actinopterygii</taxon>
        <taxon>Neopterygii</taxon>
        <taxon>Teleostei</taxon>
        <taxon>Protacanthopterygii</taxon>
        <taxon>Esociformes</taxon>
        <taxon>Esocidae</taxon>
        <taxon>Esox</taxon>
    </lineage>
</organism>
<keyword evidence="1" id="KW-0732">Signal</keyword>
<keyword evidence="4" id="KW-1185">Reference proteome</keyword>
<reference evidence="3" key="4">
    <citation type="submission" date="2025-09" db="UniProtKB">
        <authorList>
            <consortium name="Ensembl"/>
        </authorList>
    </citation>
    <scope>IDENTIFICATION</scope>
</reference>
<reference evidence="3" key="3">
    <citation type="submission" date="2025-08" db="UniProtKB">
        <authorList>
            <consortium name="Ensembl"/>
        </authorList>
    </citation>
    <scope>IDENTIFICATION</scope>
</reference>
<dbReference type="SUPFAM" id="SSF56436">
    <property type="entry name" value="C-type lectin-like"/>
    <property type="match status" value="1"/>
</dbReference>
<protein>
    <recommendedName>
        <fullName evidence="2">C-type lectin domain-containing protein</fullName>
    </recommendedName>
</protein>
<dbReference type="Proteomes" id="UP000265140">
    <property type="component" value="Chromosome 24"/>
</dbReference>
<dbReference type="GeneTree" id="ENSGT00940000161814"/>
<dbReference type="AlphaFoldDB" id="A0A3P8XU07"/>
<dbReference type="SMART" id="SM00034">
    <property type="entry name" value="CLECT"/>
    <property type="match status" value="1"/>
</dbReference>
<reference evidence="3" key="2">
    <citation type="submission" date="2020-02" db="EMBL/GenBank/DDBJ databases">
        <title>Esox lucius (northern pike) genome, fEsoLuc1, primary haplotype.</title>
        <authorList>
            <person name="Myers G."/>
            <person name="Karagic N."/>
            <person name="Meyer A."/>
            <person name="Pippel M."/>
            <person name="Reichard M."/>
            <person name="Winkler S."/>
            <person name="Tracey A."/>
            <person name="Sims Y."/>
            <person name="Howe K."/>
            <person name="Rhie A."/>
            <person name="Formenti G."/>
            <person name="Durbin R."/>
            <person name="Fedrigo O."/>
            <person name="Jarvis E.D."/>
        </authorList>
    </citation>
    <scope>NUCLEOTIDE SEQUENCE [LARGE SCALE GENOMIC DNA]</scope>
</reference>
<evidence type="ECO:0000256" key="1">
    <source>
        <dbReference type="SAM" id="SignalP"/>
    </source>
</evidence>
<dbReference type="OMA" id="CENDWAR"/>
<reference evidence="4" key="1">
    <citation type="journal article" date="2014" name="PLoS ONE">
        <title>The genome and linkage map of the northern pike (Esox lucius): conserved synteny revealed between the salmonid sister group and the Neoteleostei.</title>
        <authorList>
            <person name="Rondeau E.B."/>
            <person name="Minkley D.R."/>
            <person name="Leong J.S."/>
            <person name="Messmer A.M."/>
            <person name="Jantzen J.R."/>
            <person name="von Schalburg K.R."/>
            <person name="Lemon C."/>
            <person name="Bird N.H."/>
            <person name="Koop B.F."/>
        </authorList>
    </citation>
    <scope>NUCLEOTIDE SEQUENCE</scope>
</reference>
<feature type="domain" description="C-type lectin" evidence="2">
    <location>
        <begin position="31"/>
        <end position="133"/>
    </location>
</feature>
<dbReference type="Gene3D" id="3.10.100.10">
    <property type="entry name" value="Mannose-Binding Protein A, subunit A"/>
    <property type="match status" value="1"/>
</dbReference>
<dbReference type="Bgee" id="ENSELUG00000028969">
    <property type="expression patterns" value="Expressed in ovary and 5 other cell types or tissues"/>
</dbReference>
<dbReference type="InterPro" id="IPR001304">
    <property type="entry name" value="C-type_lectin-like"/>
</dbReference>
<dbReference type="InterPro" id="IPR016187">
    <property type="entry name" value="CTDL_fold"/>
</dbReference>
<dbReference type="PROSITE" id="PS50041">
    <property type="entry name" value="C_TYPE_LECTIN_2"/>
    <property type="match status" value="1"/>
</dbReference>
<name>A0A3P8XU07_ESOLU</name>
<dbReference type="InParanoid" id="A0A3P8XU07"/>
<evidence type="ECO:0000313" key="4">
    <source>
        <dbReference type="Proteomes" id="UP000265140"/>
    </source>
</evidence>
<dbReference type="Ensembl" id="ENSELUT00000006411.3">
    <property type="protein sequence ID" value="ENSELUP00000007931.3"/>
    <property type="gene ID" value="ENSELUG00000040182.1"/>
</dbReference>
<proteinExistence type="predicted"/>
<sequence>MGVIMVFLLLIATFSLGDARPSRCNRGWQKFGSRCFRFEETLRSWTEAERHCQSLGGHLASVHSWKESRFLETLSVGSPLTWIGGNDGGRPELRKDRRWSWTDGSGFNYHEWAQGEPNNYNGVREPCIQMNFGVVLQGHTGALGNGASLVPILSFSMRLHDLGRMWSTRAGPGLMALDLITDSGQKECLTTLLLDSRVFR</sequence>
<dbReference type="InterPro" id="IPR050111">
    <property type="entry name" value="C-type_lectin/snaclec_domain"/>
</dbReference>
<accession>A0A3P8XU07</accession>
<evidence type="ECO:0000259" key="2">
    <source>
        <dbReference type="PROSITE" id="PS50041"/>
    </source>
</evidence>
<feature type="signal peptide" evidence="1">
    <location>
        <begin position="1"/>
        <end position="19"/>
    </location>
</feature>
<dbReference type="PANTHER" id="PTHR22803">
    <property type="entry name" value="MANNOSE, PHOSPHOLIPASE, LECTIN RECEPTOR RELATED"/>
    <property type="match status" value="1"/>
</dbReference>
<dbReference type="Pfam" id="PF00059">
    <property type="entry name" value="Lectin_C"/>
    <property type="match status" value="1"/>
</dbReference>